<dbReference type="Gene3D" id="3.30.70.20">
    <property type="match status" value="1"/>
</dbReference>
<proteinExistence type="predicted"/>
<reference evidence="6 7" key="1">
    <citation type="submission" date="2017-06" db="EMBL/GenBank/DDBJ databases">
        <authorList>
            <person name="Kim H.J."/>
            <person name="Triplett B.A."/>
        </authorList>
    </citation>
    <scope>NUCLEOTIDE SEQUENCE [LARGE SCALE GENOMIC DNA]</scope>
    <source>
        <strain evidence="6 7">SCA</strain>
    </source>
</reference>
<dbReference type="OrthoDB" id="9807879at2"/>
<evidence type="ECO:0000256" key="2">
    <source>
        <dbReference type="ARBA" id="ARBA00022723"/>
    </source>
</evidence>
<dbReference type="RefSeq" id="WP_089284789.1">
    <property type="nucleotide sequence ID" value="NZ_FZOJ01000031.1"/>
</dbReference>
<evidence type="ECO:0000313" key="6">
    <source>
        <dbReference type="EMBL" id="SNS98434.1"/>
    </source>
</evidence>
<dbReference type="PROSITE" id="PS51379">
    <property type="entry name" value="4FE4S_FER_2"/>
    <property type="match status" value="2"/>
</dbReference>
<sequence length="104" mass="11797">MSIRIDKNKCISCGKCCNVCPGNLIDKDDENKAFIKYSQECWGCTACLKECPAQAIKYYLAADIGGKGGYLYSKNHGDYMDWYVVSSDNRKYHIKINKKDSNAY</sequence>
<evidence type="ECO:0000256" key="3">
    <source>
        <dbReference type="ARBA" id="ARBA00023004"/>
    </source>
</evidence>
<name>A0A239J1A9_9FIRM</name>
<feature type="domain" description="4Fe-4S ferredoxin-type" evidence="5">
    <location>
        <begin position="31"/>
        <end position="61"/>
    </location>
</feature>
<keyword evidence="4" id="KW-0411">Iron-sulfur</keyword>
<dbReference type="PROSITE" id="PS00198">
    <property type="entry name" value="4FE4S_FER_1"/>
    <property type="match status" value="1"/>
</dbReference>
<evidence type="ECO:0000259" key="5">
    <source>
        <dbReference type="PROSITE" id="PS51379"/>
    </source>
</evidence>
<dbReference type="PANTHER" id="PTHR43687">
    <property type="entry name" value="ADENYLYLSULFATE REDUCTASE, BETA SUBUNIT"/>
    <property type="match status" value="1"/>
</dbReference>
<dbReference type="PANTHER" id="PTHR43687:SF3">
    <property type="entry name" value="4FE-4S FERREDOXIN-TYPE DOMAIN-CONTAINING PROTEIN"/>
    <property type="match status" value="1"/>
</dbReference>
<keyword evidence="2" id="KW-0479">Metal-binding</keyword>
<keyword evidence="7" id="KW-1185">Reference proteome</keyword>
<dbReference type="GO" id="GO:0051539">
    <property type="term" value="F:4 iron, 4 sulfur cluster binding"/>
    <property type="evidence" value="ECO:0007669"/>
    <property type="project" value="UniProtKB-KW"/>
</dbReference>
<dbReference type="InterPro" id="IPR017900">
    <property type="entry name" value="4Fe4S_Fe_S_CS"/>
</dbReference>
<keyword evidence="3" id="KW-0408">Iron</keyword>
<protein>
    <submittedName>
        <fullName evidence="6">Dissimilatory adenylylsulfate reductase beta subunit</fullName>
    </submittedName>
</protein>
<keyword evidence="1" id="KW-0004">4Fe-4S</keyword>
<dbReference type="GO" id="GO:0046872">
    <property type="term" value="F:metal ion binding"/>
    <property type="evidence" value="ECO:0007669"/>
    <property type="project" value="UniProtKB-KW"/>
</dbReference>
<dbReference type="AlphaFoldDB" id="A0A239J1A9"/>
<evidence type="ECO:0000256" key="1">
    <source>
        <dbReference type="ARBA" id="ARBA00022485"/>
    </source>
</evidence>
<accession>A0A239J1A9</accession>
<dbReference type="Proteomes" id="UP000198304">
    <property type="component" value="Unassembled WGS sequence"/>
</dbReference>
<evidence type="ECO:0000313" key="7">
    <source>
        <dbReference type="Proteomes" id="UP000198304"/>
    </source>
</evidence>
<evidence type="ECO:0000256" key="4">
    <source>
        <dbReference type="ARBA" id="ARBA00023014"/>
    </source>
</evidence>
<dbReference type="InterPro" id="IPR017896">
    <property type="entry name" value="4Fe4S_Fe-S-bd"/>
</dbReference>
<dbReference type="InterPro" id="IPR050572">
    <property type="entry name" value="Fe-S_Ferredoxin"/>
</dbReference>
<organism evidence="6 7">
    <name type="scientific">Anaerovirgula multivorans</name>
    <dbReference type="NCBI Taxonomy" id="312168"/>
    <lineage>
        <taxon>Bacteria</taxon>
        <taxon>Bacillati</taxon>
        <taxon>Bacillota</taxon>
        <taxon>Clostridia</taxon>
        <taxon>Peptostreptococcales</taxon>
        <taxon>Natronincolaceae</taxon>
        <taxon>Anaerovirgula</taxon>
    </lineage>
</organism>
<gene>
    <name evidence="6" type="ORF">SAMN05446037_103149</name>
</gene>
<dbReference type="Pfam" id="PF13237">
    <property type="entry name" value="Fer4_10"/>
    <property type="match status" value="1"/>
</dbReference>
<feature type="domain" description="4Fe-4S ferredoxin-type" evidence="5">
    <location>
        <begin position="1"/>
        <end position="30"/>
    </location>
</feature>
<dbReference type="SUPFAM" id="SSF54862">
    <property type="entry name" value="4Fe-4S ferredoxins"/>
    <property type="match status" value="1"/>
</dbReference>
<dbReference type="EMBL" id="FZOJ01000031">
    <property type="protein sequence ID" value="SNS98434.1"/>
    <property type="molecule type" value="Genomic_DNA"/>
</dbReference>